<dbReference type="InterPro" id="IPR036314">
    <property type="entry name" value="SOD_C_sf"/>
</dbReference>
<name>A0A9X5E3Y4_9CYAN</name>
<reference evidence="2 3" key="1">
    <citation type="journal article" date="2015" name="Genome Announc.">
        <title>Draft Genome Sequence of the Terrestrial Cyanobacterium Scytonema millei VB511283, Isolated from Eastern India.</title>
        <authorList>
            <person name="Sen D."/>
            <person name="Chandrababunaidu M.M."/>
            <person name="Singh D."/>
            <person name="Sanghi N."/>
            <person name="Ghorai A."/>
            <person name="Mishra G.P."/>
            <person name="Madduluri M."/>
            <person name="Adhikary S.P."/>
            <person name="Tripathy S."/>
        </authorList>
    </citation>
    <scope>NUCLEOTIDE SEQUENCE [LARGE SCALE GENOMIC DNA]</scope>
    <source>
        <strain evidence="2 3">VB511283</strain>
    </source>
</reference>
<accession>A0A9X5E3Y4</accession>
<dbReference type="EMBL" id="JTJC03000002">
    <property type="protein sequence ID" value="NHC34686.1"/>
    <property type="molecule type" value="Genomic_DNA"/>
</dbReference>
<gene>
    <name evidence="2" type="ORF">QH73_0008435</name>
</gene>
<dbReference type="SUPFAM" id="SSF54719">
    <property type="entry name" value="Fe,Mn superoxide dismutase (SOD), C-terminal domain"/>
    <property type="match status" value="1"/>
</dbReference>
<protein>
    <submittedName>
        <fullName evidence="2">Uncharacterized protein</fullName>
    </submittedName>
</protein>
<evidence type="ECO:0000313" key="2">
    <source>
        <dbReference type="EMBL" id="NHC34686.1"/>
    </source>
</evidence>
<keyword evidence="1" id="KW-0732">Signal</keyword>
<dbReference type="RefSeq" id="WP_039716773.1">
    <property type="nucleotide sequence ID" value="NZ_JTJC03000002.1"/>
</dbReference>
<evidence type="ECO:0000256" key="1">
    <source>
        <dbReference type="SAM" id="SignalP"/>
    </source>
</evidence>
<feature type="chain" id="PRO_5040896573" evidence="1">
    <location>
        <begin position="22"/>
        <end position="83"/>
    </location>
</feature>
<dbReference type="AlphaFoldDB" id="A0A9X5E3Y4"/>
<dbReference type="Proteomes" id="UP000031532">
    <property type="component" value="Unassembled WGS sequence"/>
</dbReference>
<proteinExistence type="predicted"/>
<feature type="signal peptide" evidence="1">
    <location>
        <begin position="1"/>
        <end position="21"/>
    </location>
</feature>
<keyword evidence="3" id="KW-1185">Reference proteome</keyword>
<evidence type="ECO:0000313" key="3">
    <source>
        <dbReference type="Proteomes" id="UP000031532"/>
    </source>
</evidence>
<sequence length="83" mass="9294">MFFAGFLLTIVLAIGQPLLHAQPNNPPIANTSQSTSQTISQTSPLLGNLVLSLHLDKNLNNWWNVVNWEEINRRLQASSQQQN</sequence>
<organism evidence="2 3">
    <name type="scientific">Scytonema millei VB511283</name>
    <dbReference type="NCBI Taxonomy" id="1245923"/>
    <lineage>
        <taxon>Bacteria</taxon>
        <taxon>Bacillati</taxon>
        <taxon>Cyanobacteriota</taxon>
        <taxon>Cyanophyceae</taxon>
        <taxon>Nostocales</taxon>
        <taxon>Scytonemataceae</taxon>
        <taxon>Scytonema</taxon>
    </lineage>
</organism>
<comment type="caution">
    <text evidence="2">The sequence shown here is derived from an EMBL/GenBank/DDBJ whole genome shotgun (WGS) entry which is preliminary data.</text>
</comment>